<dbReference type="EMBL" id="JBHULH010000001">
    <property type="protein sequence ID" value="MFD2566116.1"/>
    <property type="molecule type" value="Genomic_DNA"/>
</dbReference>
<protein>
    <submittedName>
        <fullName evidence="4">Head GIN domain-containing protein</fullName>
    </submittedName>
</protein>
<dbReference type="Gene3D" id="2.160.20.120">
    <property type="match status" value="1"/>
</dbReference>
<evidence type="ECO:0000259" key="3">
    <source>
        <dbReference type="Pfam" id="PF10988"/>
    </source>
</evidence>
<name>A0ABW5LP91_9FLAO</name>
<dbReference type="Pfam" id="PF10988">
    <property type="entry name" value="DUF2807"/>
    <property type="match status" value="1"/>
</dbReference>
<dbReference type="InterPro" id="IPR021255">
    <property type="entry name" value="DUF2807"/>
</dbReference>
<feature type="region of interest" description="Disordered" evidence="1">
    <location>
        <begin position="211"/>
        <end position="241"/>
    </location>
</feature>
<feature type="domain" description="Putative auto-transporter adhesin head GIN" evidence="3">
    <location>
        <begin position="44"/>
        <end position="224"/>
    </location>
</feature>
<evidence type="ECO:0000313" key="4">
    <source>
        <dbReference type="EMBL" id="MFD2566116.1"/>
    </source>
</evidence>
<keyword evidence="2" id="KW-0732">Signal</keyword>
<gene>
    <name evidence="4" type="ORF">ACFSRZ_01955</name>
</gene>
<feature type="compositionally biased region" description="Basic and acidic residues" evidence="1">
    <location>
        <begin position="218"/>
        <end position="228"/>
    </location>
</feature>
<dbReference type="RefSeq" id="WP_379664837.1">
    <property type="nucleotide sequence ID" value="NZ_JBHULH010000001.1"/>
</dbReference>
<dbReference type="Proteomes" id="UP001597508">
    <property type="component" value="Unassembled WGS sequence"/>
</dbReference>
<evidence type="ECO:0000256" key="2">
    <source>
        <dbReference type="SAM" id="SignalP"/>
    </source>
</evidence>
<reference evidence="5" key="1">
    <citation type="journal article" date="2019" name="Int. J. Syst. Evol. Microbiol.">
        <title>The Global Catalogue of Microorganisms (GCM) 10K type strain sequencing project: providing services to taxonomists for standard genome sequencing and annotation.</title>
        <authorList>
            <consortium name="The Broad Institute Genomics Platform"/>
            <consortium name="The Broad Institute Genome Sequencing Center for Infectious Disease"/>
            <person name="Wu L."/>
            <person name="Ma J."/>
        </authorList>
    </citation>
    <scope>NUCLEOTIDE SEQUENCE [LARGE SCALE GENOMIC DNA]</scope>
    <source>
        <strain evidence="5">KCTC 52127</strain>
    </source>
</reference>
<feature type="compositionally biased region" description="Polar residues" evidence="1">
    <location>
        <begin position="150"/>
        <end position="179"/>
    </location>
</feature>
<evidence type="ECO:0000256" key="1">
    <source>
        <dbReference type="SAM" id="MobiDB-lite"/>
    </source>
</evidence>
<comment type="caution">
    <text evidence="4">The sequence shown here is derived from an EMBL/GenBank/DDBJ whole genome shotgun (WGS) entry which is preliminary data.</text>
</comment>
<feature type="region of interest" description="Disordered" evidence="1">
    <location>
        <begin position="149"/>
        <end position="179"/>
    </location>
</feature>
<sequence length="241" mass="25956">MKTVKKLTVLLFISVVFASCGVDMFNRIDGNRNVISEKRKINDDFTRVKVSSGIDLYIKQGNKVSLTVEADENLHDYIMTEVQGDMLKIYVDGNIWRAKARKVYLTVTNIEELRATSGSDVYSQGVIKARDLDVSTSSGADMRIEVDADNVTSSSTSGSDLRISGTSNTHSTSATSGSSVHAYGLESKDVTARVSSGADISVYASESIEARASSGGDIRYKGNPEKVNKKSSSGGGIRSRS</sequence>
<proteinExistence type="predicted"/>
<feature type="chain" id="PRO_5045340326" evidence="2">
    <location>
        <begin position="19"/>
        <end position="241"/>
    </location>
</feature>
<accession>A0ABW5LP91</accession>
<organism evidence="4 5">
    <name type="scientific">Pseudotenacibaculum haliotis</name>
    <dbReference type="NCBI Taxonomy" id="1862138"/>
    <lineage>
        <taxon>Bacteria</taxon>
        <taxon>Pseudomonadati</taxon>
        <taxon>Bacteroidota</taxon>
        <taxon>Flavobacteriia</taxon>
        <taxon>Flavobacteriales</taxon>
        <taxon>Flavobacteriaceae</taxon>
        <taxon>Pseudotenacibaculum</taxon>
    </lineage>
</organism>
<keyword evidence="5" id="KW-1185">Reference proteome</keyword>
<evidence type="ECO:0000313" key="5">
    <source>
        <dbReference type="Proteomes" id="UP001597508"/>
    </source>
</evidence>
<dbReference type="PROSITE" id="PS51257">
    <property type="entry name" value="PROKAR_LIPOPROTEIN"/>
    <property type="match status" value="1"/>
</dbReference>
<feature type="signal peptide" evidence="2">
    <location>
        <begin position="1"/>
        <end position="18"/>
    </location>
</feature>